<proteinExistence type="predicted"/>
<organism evidence="2 3">
    <name type="scientific">Lawsonibacter faecis</name>
    <dbReference type="NCBI Taxonomy" id="2763052"/>
    <lineage>
        <taxon>Bacteria</taxon>
        <taxon>Bacillati</taxon>
        <taxon>Bacillota</taxon>
        <taxon>Clostridia</taxon>
        <taxon>Eubacteriales</taxon>
        <taxon>Oscillospiraceae</taxon>
        <taxon>Lawsonibacter</taxon>
    </lineage>
</organism>
<keyword evidence="1" id="KW-0732">Signal</keyword>
<gene>
    <name evidence="2" type="ORF">H8S62_16165</name>
</gene>
<dbReference type="Proteomes" id="UP000607645">
    <property type="component" value="Unassembled WGS sequence"/>
</dbReference>
<comment type="caution">
    <text evidence="2">The sequence shown here is derived from an EMBL/GenBank/DDBJ whole genome shotgun (WGS) entry which is preliminary data.</text>
</comment>
<dbReference type="PROSITE" id="PS51257">
    <property type="entry name" value="PROKAR_LIPOPROTEIN"/>
    <property type="match status" value="1"/>
</dbReference>
<dbReference type="AlphaFoldDB" id="A0A8J6JNI2"/>
<dbReference type="EMBL" id="JACOPQ010000017">
    <property type="protein sequence ID" value="MBC5738549.1"/>
    <property type="molecule type" value="Genomic_DNA"/>
</dbReference>
<feature type="signal peptide" evidence="1">
    <location>
        <begin position="1"/>
        <end position="24"/>
    </location>
</feature>
<evidence type="ECO:0000313" key="3">
    <source>
        <dbReference type="Proteomes" id="UP000607645"/>
    </source>
</evidence>
<dbReference type="RefSeq" id="WP_186920278.1">
    <property type="nucleotide sequence ID" value="NZ_JACOPQ010000017.1"/>
</dbReference>
<evidence type="ECO:0000313" key="2">
    <source>
        <dbReference type="EMBL" id="MBC5738549.1"/>
    </source>
</evidence>
<sequence length="292" mass="31216">MNRMKRAGATALAALLTLSLAACSGGGDQTAEVEAAQAKLDAATSFESVYRTEMDYSMADADGEAVSVSVTNQMKVTLITAPEPRLMADTTTELTSGEEHMSQNMTIYMLKEGEGYSQYITDGSRWAKGTVASSDMEEMTPTDSIQLFLAEGAAFRKVGTETLEGGDAVKYENTLKGAQLVEALDNVQLLDSISSMSEDQQSKIRSDLGKNLKGLTVHIWVDEATGYPVRYEMDLTAILEDMTDSISKTLGGHIEKSGRTMTRAVVSMTCANFNSAAEIVLPDAAADAEPVG</sequence>
<protein>
    <recommendedName>
        <fullName evidence="4">Lipoprotein</fullName>
    </recommendedName>
</protein>
<evidence type="ECO:0000256" key="1">
    <source>
        <dbReference type="SAM" id="SignalP"/>
    </source>
</evidence>
<name>A0A8J6JNI2_9FIRM</name>
<dbReference type="Gene3D" id="2.50.20.20">
    <property type="match status" value="1"/>
</dbReference>
<evidence type="ECO:0008006" key="4">
    <source>
        <dbReference type="Google" id="ProtNLM"/>
    </source>
</evidence>
<feature type="chain" id="PRO_5038985616" description="Lipoprotein" evidence="1">
    <location>
        <begin position="25"/>
        <end position="292"/>
    </location>
</feature>
<reference evidence="2" key="1">
    <citation type="submission" date="2020-08" db="EMBL/GenBank/DDBJ databases">
        <title>Genome public.</title>
        <authorList>
            <person name="Liu C."/>
            <person name="Sun Q."/>
        </authorList>
    </citation>
    <scope>NUCLEOTIDE SEQUENCE</scope>
    <source>
        <strain evidence="2">NSJ-52</strain>
    </source>
</reference>
<accession>A0A8J6JNI2</accession>
<keyword evidence="3" id="KW-1185">Reference proteome</keyword>